<dbReference type="Gene3D" id="3.40.33.10">
    <property type="entry name" value="CAP"/>
    <property type="match status" value="1"/>
</dbReference>
<dbReference type="Proteomes" id="UP000192247">
    <property type="component" value="Unassembled WGS sequence"/>
</dbReference>
<keyword evidence="2" id="KW-1185">Reference proteome</keyword>
<dbReference type="EMBL" id="MNPL01001513">
    <property type="protein sequence ID" value="OQR79073.1"/>
    <property type="molecule type" value="Genomic_DNA"/>
</dbReference>
<reference evidence="1 2" key="1">
    <citation type="journal article" date="2017" name="Gigascience">
        <title>Draft genome of the honey bee ectoparasitic mite, Tropilaelaps mercedesae, is shaped by the parasitic life history.</title>
        <authorList>
            <person name="Dong X."/>
            <person name="Armstrong S.D."/>
            <person name="Xia D."/>
            <person name="Makepeace B.L."/>
            <person name="Darby A.C."/>
            <person name="Kadowaki T."/>
        </authorList>
    </citation>
    <scope>NUCLEOTIDE SEQUENCE [LARGE SCALE GENOMIC DNA]</scope>
    <source>
        <strain evidence="1">Wuxi-XJTLU</strain>
    </source>
</reference>
<gene>
    <name evidence="1" type="ORF">BIW11_02619</name>
</gene>
<sequence>MKKPKSGFQKRALERHNYYRSLRSSLFRVAFKEQEDHFTELIWEATTHMGMAYTVTGKSAYVMTNYLPPGNVIGKFPDNVLLMLE</sequence>
<comment type="caution">
    <text evidence="1">The sequence shown here is derived from an EMBL/GenBank/DDBJ whole genome shotgun (WGS) entry which is preliminary data.</text>
</comment>
<evidence type="ECO:0000313" key="1">
    <source>
        <dbReference type="EMBL" id="OQR79073.1"/>
    </source>
</evidence>
<protein>
    <submittedName>
        <fullName evidence="1">Golgi-associated plant pathogenesis-related protein 1-like</fullName>
    </submittedName>
</protein>
<accession>A0A1V9Y051</accession>
<dbReference type="OrthoDB" id="6433391at2759"/>
<name>A0A1V9Y051_9ACAR</name>
<dbReference type="STRING" id="418985.A0A1V9Y051"/>
<evidence type="ECO:0000313" key="2">
    <source>
        <dbReference type="Proteomes" id="UP000192247"/>
    </source>
</evidence>
<proteinExistence type="predicted"/>
<dbReference type="InterPro" id="IPR035940">
    <property type="entry name" value="CAP_sf"/>
</dbReference>
<dbReference type="SUPFAM" id="SSF55797">
    <property type="entry name" value="PR-1-like"/>
    <property type="match status" value="1"/>
</dbReference>
<dbReference type="InParanoid" id="A0A1V9Y051"/>
<organism evidence="1 2">
    <name type="scientific">Tropilaelaps mercedesae</name>
    <dbReference type="NCBI Taxonomy" id="418985"/>
    <lineage>
        <taxon>Eukaryota</taxon>
        <taxon>Metazoa</taxon>
        <taxon>Ecdysozoa</taxon>
        <taxon>Arthropoda</taxon>
        <taxon>Chelicerata</taxon>
        <taxon>Arachnida</taxon>
        <taxon>Acari</taxon>
        <taxon>Parasitiformes</taxon>
        <taxon>Mesostigmata</taxon>
        <taxon>Gamasina</taxon>
        <taxon>Dermanyssoidea</taxon>
        <taxon>Laelapidae</taxon>
        <taxon>Tropilaelaps</taxon>
    </lineage>
</organism>
<dbReference type="AlphaFoldDB" id="A0A1V9Y051"/>